<keyword evidence="13" id="KW-1185">Reference proteome</keyword>
<evidence type="ECO:0000256" key="4">
    <source>
        <dbReference type="ARBA" id="ARBA00022801"/>
    </source>
</evidence>
<evidence type="ECO:0000313" key="12">
    <source>
        <dbReference type="EMBL" id="GIO41913.1"/>
    </source>
</evidence>
<dbReference type="CDD" id="cd00063">
    <property type="entry name" value="FN3"/>
    <property type="match status" value="3"/>
</dbReference>
<dbReference type="EC" id="3.2.1.14" evidence="3"/>
<sequence length="1212" mass="132669">MEGNILPRRILALITGLALIIGLLFPGIPIQAEPAGPYNLTVEEGSLKFNQVRLQWEGSPEVHVWDENGNINGGYLNIWNPGLSVKPETTYRLYLTDLSDRSLKSNIIEFTTPPMDPSTLPEPPLTPPHNLTVTDVTYSAITLSWSGDPSKGYPVYVNGNYSGEVWNWSNSYTYTIPEGTVTGAVYKFMVRAFEPPEQSADSNVVTIKWGELEAPQDLQIVTATKTAASIAWAKVDGATEYHILLDGEWIGTSDTNRYAITGLSENQTYRFSVIARNQLWESPESDSVEVIPGRNYQAVTYYTSWARSPEGRNFKPQDLDATKFTHIQYAFADLCWNGVTSGGADCQKAGVPLHEDYKFNGEVVLGDPVNDLQNFTELNAKKAAQPDLKLILSVGGWTWSDFFSVMAATEQTRLAFANSAVEFIREFGLDGIDIDWEYPVEGGEEGNTQSPDDRENFTLLMKTVREALDAAGAEDGRYYLLTIASSQADNFIINADLVRSVEYLDFISVMTYDYSGTWDSRAHHNSPLFYDPAHFSVSASRNHASGSLLANLTSGIPGYKLNLGVPFYGVGWLEVENGEYGAILRKDLNKDETFGTWESFKFDYQDLEGNYVNKNGYNRYWNEYAKVAYLYNKENGNFISYNDQQSMMYTAALVRSLDIAGVMSWESHGDRSLTLTNELVRNLPINGLAGEARLEQPRQLTVKSKAATALTVAWERSEEADAYEVYANRIYLGTTKENSFTLNRLQPQTDYLIQILAIHRAEDGSITRVSDFSEGMQAKTDAAPSTSPGTSPGTGSVNPGSPSTVLPQGPVIGEGKGGSLQIKLRSEKVKGVTVAKVDSAAVLKAVKGSSSPRLELVVDGSDGQVKLTVSSEIVAAMAAKGDQAEIRIIAGKVQYRLPLSALKLEKESRSIVISILKPDSAEQDAIKAAVGNIAAKLHAEPLQFKIEIMDGDGNLKELSDFGRTFVSRIFQLGRTAPNLNQATGILWDAKSGQLLHVPTLFQEDGEGNWTAELKRIGNSIYAVIEVSLEIPEGVPAWAKEDVAAILAKQIVSSTEARIYLADEKITRAEFASLLVHALGLNLDSGASTFTDVGADHPSSREIEAAVESGLFKGRTPDIFDPSALITRQEMAVMMDNAVQFVGKRPGSDASMLAGFKDQAEVSAFARQSVARLLELQIMNGVSATSLAPTAHATKAQAAVVVMRMLRMLELSN</sequence>
<name>A0A919Y3Z4_9BACL</name>
<evidence type="ECO:0000256" key="7">
    <source>
        <dbReference type="RuleBase" id="RU000489"/>
    </source>
</evidence>
<organism evidence="12 13">
    <name type="scientific">Paenibacillus apis</name>
    <dbReference type="NCBI Taxonomy" id="1792174"/>
    <lineage>
        <taxon>Bacteria</taxon>
        <taxon>Bacillati</taxon>
        <taxon>Bacillota</taxon>
        <taxon>Bacilli</taxon>
        <taxon>Bacillales</taxon>
        <taxon>Paenibacillaceae</taxon>
        <taxon>Paenibacillus</taxon>
    </lineage>
</organism>
<keyword evidence="5" id="KW-0624">Polysaccharide degradation</keyword>
<dbReference type="CDD" id="cd06548">
    <property type="entry name" value="GH18_chitinase"/>
    <property type="match status" value="1"/>
</dbReference>
<proteinExistence type="inferred from homology"/>
<keyword evidence="5" id="KW-0146">Chitin degradation</keyword>
<feature type="compositionally biased region" description="Low complexity" evidence="8">
    <location>
        <begin position="784"/>
        <end position="804"/>
    </location>
</feature>
<feature type="domain" description="Fibronectin type-III" evidence="9">
    <location>
        <begin position="214"/>
        <end position="295"/>
    </location>
</feature>
<dbReference type="Pfam" id="PF00704">
    <property type="entry name" value="Glyco_hydro_18"/>
    <property type="match status" value="1"/>
</dbReference>
<feature type="domain" description="GH18" evidence="11">
    <location>
        <begin position="296"/>
        <end position="686"/>
    </location>
</feature>
<dbReference type="PANTHER" id="PTHR11177:SF317">
    <property type="entry name" value="CHITINASE 12-RELATED"/>
    <property type="match status" value="1"/>
</dbReference>
<dbReference type="InterPro" id="IPR011583">
    <property type="entry name" value="Chitinase_II/V-like_cat"/>
</dbReference>
<dbReference type="RefSeq" id="WP_301626356.1">
    <property type="nucleotide sequence ID" value="NZ_BORS01000004.1"/>
</dbReference>
<dbReference type="InterPro" id="IPR029070">
    <property type="entry name" value="Chitinase_insertion_sf"/>
</dbReference>
<evidence type="ECO:0000256" key="6">
    <source>
        <dbReference type="ARBA" id="ARBA00023295"/>
    </source>
</evidence>
<dbReference type="InterPro" id="IPR036116">
    <property type="entry name" value="FN3_sf"/>
</dbReference>
<evidence type="ECO:0000259" key="9">
    <source>
        <dbReference type="PROSITE" id="PS50853"/>
    </source>
</evidence>
<dbReference type="SMART" id="SM00060">
    <property type="entry name" value="FN3"/>
    <property type="match status" value="3"/>
</dbReference>
<dbReference type="PROSITE" id="PS01095">
    <property type="entry name" value="GH18_1"/>
    <property type="match status" value="1"/>
</dbReference>
<dbReference type="GO" id="GO:0008843">
    <property type="term" value="F:endochitinase activity"/>
    <property type="evidence" value="ECO:0007669"/>
    <property type="project" value="UniProtKB-EC"/>
</dbReference>
<keyword evidence="4 7" id="KW-0378">Hydrolase</keyword>
<dbReference type="Gene3D" id="2.60.40.10">
    <property type="entry name" value="Immunoglobulins"/>
    <property type="match status" value="3"/>
</dbReference>
<comment type="caution">
    <text evidence="12">The sequence shown here is derived from an EMBL/GenBank/DDBJ whole genome shotgun (WGS) entry which is preliminary data.</text>
</comment>
<evidence type="ECO:0000256" key="8">
    <source>
        <dbReference type="SAM" id="MobiDB-lite"/>
    </source>
</evidence>
<evidence type="ECO:0000256" key="3">
    <source>
        <dbReference type="ARBA" id="ARBA00012729"/>
    </source>
</evidence>
<dbReference type="GO" id="GO:0006032">
    <property type="term" value="P:chitin catabolic process"/>
    <property type="evidence" value="ECO:0007669"/>
    <property type="project" value="UniProtKB-KW"/>
</dbReference>
<dbReference type="PANTHER" id="PTHR11177">
    <property type="entry name" value="CHITINASE"/>
    <property type="match status" value="1"/>
</dbReference>
<dbReference type="PROSITE" id="PS50853">
    <property type="entry name" value="FN3"/>
    <property type="match status" value="3"/>
</dbReference>
<evidence type="ECO:0000259" key="10">
    <source>
        <dbReference type="PROSITE" id="PS51272"/>
    </source>
</evidence>
<reference evidence="12" key="1">
    <citation type="submission" date="2021-03" db="EMBL/GenBank/DDBJ databases">
        <title>Antimicrobial resistance genes in bacteria isolated from Japanese honey, and their potential for conferring macrolide and lincosamide resistance in the American foulbrood pathogen Paenibacillus larvae.</title>
        <authorList>
            <person name="Okamoto M."/>
            <person name="Kumagai M."/>
            <person name="Kanamori H."/>
            <person name="Takamatsu D."/>
        </authorList>
    </citation>
    <scope>NUCLEOTIDE SEQUENCE</scope>
    <source>
        <strain evidence="12">J41TS4</strain>
    </source>
</reference>
<feature type="domain" description="Fibronectin type-III" evidence="9">
    <location>
        <begin position="127"/>
        <end position="212"/>
    </location>
</feature>
<evidence type="ECO:0000256" key="2">
    <source>
        <dbReference type="ARBA" id="ARBA00009121"/>
    </source>
</evidence>
<dbReference type="AlphaFoldDB" id="A0A919Y3Z4"/>
<dbReference type="SUPFAM" id="SSF49265">
    <property type="entry name" value="Fibronectin type III"/>
    <property type="match status" value="2"/>
</dbReference>
<dbReference type="Proteomes" id="UP000678895">
    <property type="component" value="Unassembled WGS sequence"/>
</dbReference>
<dbReference type="InterPro" id="IPR001579">
    <property type="entry name" value="Glyco_hydro_18_chit_AS"/>
</dbReference>
<dbReference type="SUPFAM" id="SSF54556">
    <property type="entry name" value="Chitinase insertion domain"/>
    <property type="match status" value="1"/>
</dbReference>
<dbReference type="PROSITE" id="PS51910">
    <property type="entry name" value="GH18_2"/>
    <property type="match status" value="1"/>
</dbReference>
<dbReference type="SUPFAM" id="SSF51445">
    <property type="entry name" value="(Trans)glycosidases"/>
    <property type="match status" value="1"/>
</dbReference>
<feature type="domain" description="SLH" evidence="10">
    <location>
        <begin position="1085"/>
        <end position="1148"/>
    </location>
</feature>
<dbReference type="InterPro" id="IPR001223">
    <property type="entry name" value="Glyco_hydro18_cat"/>
</dbReference>
<dbReference type="InterPro" id="IPR003961">
    <property type="entry name" value="FN3_dom"/>
</dbReference>
<gene>
    <name evidence="12" type="ORF">J41TS4_16710</name>
</gene>
<comment type="similarity">
    <text evidence="2">Belongs to the glycosyl hydrolase 18 family. Chitinase class II subfamily.</text>
</comment>
<feature type="domain" description="SLH" evidence="10">
    <location>
        <begin position="1025"/>
        <end position="1084"/>
    </location>
</feature>
<dbReference type="GO" id="GO:0005975">
    <property type="term" value="P:carbohydrate metabolic process"/>
    <property type="evidence" value="ECO:0007669"/>
    <property type="project" value="InterPro"/>
</dbReference>
<evidence type="ECO:0000313" key="13">
    <source>
        <dbReference type="Proteomes" id="UP000678895"/>
    </source>
</evidence>
<dbReference type="InterPro" id="IPR013783">
    <property type="entry name" value="Ig-like_fold"/>
</dbReference>
<comment type="catalytic activity">
    <reaction evidence="1">
        <text>Random endo-hydrolysis of N-acetyl-beta-D-glucosaminide (1-&gt;4)-beta-linkages in chitin and chitodextrins.</text>
        <dbReference type="EC" id="3.2.1.14"/>
    </reaction>
</comment>
<dbReference type="InterPro" id="IPR001119">
    <property type="entry name" value="SLH_dom"/>
</dbReference>
<evidence type="ECO:0000256" key="1">
    <source>
        <dbReference type="ARBA" id="ARBA00000822"/>
    </source>
</evidence>
<keyword evidence="5" id="KW-0119">Carbohydrate metabolism</keyword>
<feature type="domain" description="SLH" evidence="10">
    <location>
        <begin position="1152"/>
        <end position="1212"/>
    </location>
</feature>
<dbReference type="PROSITE" id="PS51272">
    <property type="entry name" value="SLH"/>
    <property type="match status" value="3"/>
</dbReference>
<dbReference type="EMBL" id="BORS01000004">
    <property type="protein sequence ID" value="GIO41913.1"/>
    <property type="molecule type" value="Genomic_DNA"/>
</dbReference>
<feature type="domain" description="Fibronectin type-III" evidence="9">
    <location>
        <begin position="696"/>
        <end position="783"/>
    </location>
</feature>
<protein>
    <recommendedName>
        <fullName evidence="3">chitinase</fullName>
        <ecNumber evidence="3">3.2.1.14</ecNumber>
    </recommendedName>
</protein>
<dbReference type="GO" id="GO:0008061">
    <property type="term" value="F:chitin binding"/>
    <property type="evidence" value="ECO:0007669"/>
    <property type="project" value="InterPro"/>
</dbReference>
<evidence type="ECO:0000259" key="11">
    <source>
        <dbReference type="PROSITE" id="PS51910"/>
    </source>
</evidence>
<dbReference type="Gene3D" id="3.10.50.10">
    <property type="match status" value="1"/>
</dbReference>
<dbReference type="InterPro" id="IPR017853">
    <property type="entry name" value="GH"/>
</dbReference>
<feature type="region of interest" description="Disordered" evidence="8">
    <location>
        <begin position="775"/>
        <end position="810"/>
    </location>
</feature>
<accession>A0A919Y3Z4</accession>
<dbReference type="Gene3D" id="3.20.20.80">
    <property type="entry name" value="Glycosidases"/>
    <property type="match status" value="1"/>
</dbReference>
<dbReference type="Pfam" id="PF00395">
    <property type="entry name" value="SLH"/>
    <property type="match status" value="3"/>
</dbReference>
<evidence type="ECO:0000256" key="5">
    <source>
        <dbReference type="ARBA" id="ARBA00023024"/>
    </source>
</evidence>
<keyword evidence="6 7" id="KW-0326">Glycosidase</keyword>
<dbReference type="InterPro" id="IPR050314">
    <property type="entry name" value="Glycosyl_Hydrlase_18"/>
</dbReference>
<dbReference type="Pfam" id="PF00041">
    <property type="entry name" value="fn3"/>
    <property type="match status" value="2"/>
</dbReference>
<dbReference type="SMART" id="SM00636">
    <property type="entry name" value="Glyco_18"/>
    <property type="match status" value="1"/>
</dbReference>